<organism evidence="2 3">
    <name type="scientific">Orbilia brochopaga</name>
    <dbReference type="NCBI Taxonomy" id="3140254"/>
    <lineage>
        <taxon>Eukaryota</taxon>
        <taxon>Fungi</taxon>
        <taxon>Dikarya</taxon>
        <taxon>Ascomycota</taxon>
        <taxon>Pezizomycotina</taxon>
        <taxon>Orbiliomycetes</taxon>
        <taxon>Orbiliales</taxon>
        <taxon>Orbiliaceae</taxon>
        <taxon>Orbilia</taxon>
    </lineage>
</organism>
<comment type="caution">
    <text evidence="2">The sequence shown here is derived from an EMBL/GenBank/DDBJ whole genome shotgun (WGS) entry which is preliminary data.</text>
</comment>
<dbReference type="Proteomes" id="UP001375240">
    <property type="component" value="Unassembled WGS sequence"/>
</dbReference>
<name>A0AAV9TYL9_9PEZI</name>
<keyword evidence="3" id="KW-1185">Reference proteome</keyword>
<dbReference type="AlphaFoldDB" id="A0AAV9TYL9"/>
<gene>
    <name evidence="2" type="ORF">TWF696_003033</name>
</gene>
<proteinExistence type="predicted"/>
<evidence type="ECO:0000313" key="2">
    <source>
        <dbReference type="EMBL" id="KAK6332314.1"/>
    </source>
</evidence>
<evidence type="ECO:0000313" key="3">
    <source>
        <dbReference type="Proteomes" id="UP001375240"/>
    </source>
</evidence>
<protein>
    <submittedName>
        <fullName evidence="2">Uncharacterized protein</fullName>
    </submittedName>
</protein>
<feature type="region of interest" description="Disordered" evidence="1">
    <location>
        <begin position="146"/>
        <end position="166"/>
    </location>
</feature>
<reference evidence="2 3" key="1">
    <citation type="submission" date="2019-10" db="EMBL/GenBank/DDBJ databases">
        <authorList>
            <person name="Palmer J.M."/>
        </authorList>
    </citation>
    <scope>NUCLEOTIDE SEQUENCE [LARGE SCALE GENOMIC DNA]</scope>
    <source>
        <strain evidence="2 3">TWF696</strain>
    </source>
</reference>
<sequence>MLQIEQNDKSCCMHAQNPKRICKVCPNGKYIKMKTKRHARRQPAGATAVHMNEIAIQMQEAKRIPSVKGNSKPMRLICIPERKANGNACTHAYAARKKGRSEKKTVVEAREMQDRILYLYNNAWAHACDCSHELTHAAAVPVIDPRHQQGKRAVKTPRVSGRKREI</sequence>
<dbReference type="EMBL" id="JAVHNQ010000015">
    <property type="protein sequence ID" value="KAK6332314.1"/>
    <property type="molecule type" value="Genomic_DNA"/>
</dbReference>
<accession>A0AAV9TYL9</accession>
<evidence type="ECO:0000256" key="1">
    <source>
        <dbReference type="SAM" id="MobiDB-lite"/>
    </source>
</evidence>